<name>A0A1M5GFE2_9HYPH</name>
<sequence>MLDLALDLLITALVIGVALWTIRTRDDFAAIVGFVAYGLLLTLAWARLAAYDVALTEAAIGGGVTGVILLRASVRLKPVTTARTPIGVRVLVGLLCAVISAGLAAVVLLPVSPPPSLAADVRSHLASTGLGNPIAGVLMAYRALDTFLETVVVLLALFGAWSLTPDRAWGGRPGAPIPTASFGPLPLFGRLLIPIGVVIGIYIVWVGADAPGGKFQGATILAAMWILAMMAGLTEAPPIGRWRLRLLLAAGPIVFVAVGVAGIPLAGSFLAYPEALAKPLILLIEVALTLSIAATLGLLVAGPPETAPGTEL</sequence>
<evidence type="ECO:0000256" key="1">
    <source>
        <dbReference type="ARBA" id="ARBA00004651"/>
    </source>
</evidence>
<feature type="transmembrane region" description="Helical" evidence="7">
    <location>
        <begin position="86"/>
        <end position="109"/>
    </location>
</feature>
<dbReference type="PANTHER" id="PTHR33932">
    <property type="entry name" value="NA(+)/H(+) ANTIPORTER SUBUNIT B"/>
    <property type="match status" value="1"/>
</dbReference>
<gene>
    <name evidence="10" type="ORF">SAMN02745157_3387</name>
</gene>
<feature type="transmembrane region" description="Helical" evidence="7">
    <location>
        <begin position="246"/>
        <end position="267"/>
    </location>
</feature>
<dbReference type="InterPro" id="IPR025383">
    <property type="entry name" value="MrpA_C/MbhD"/>
</dbReference>
<comment type="subcellular location">
    <subcellularLocation>
        <location evidence="1">Cell membrane</location>
        <topology evidence="1">Multi-pass membrane protein</topology>
    </subcellularLocation>
</comment>
<keyword evidence="4 7" id="KW-0812">Transmembrane</keyword>
<reference evidence="10 11" key="1">
    <citation type="submission" date="2016-11" db="EMBL/GenBank/DDBJ databases">
        <authorList>
            <person name="Jaros S."/>
            <person name="Januszkiewicz K."/>
            <person name="Wedrychowicz H."/>
        </authorList>
    </citation>
    <scope>NUCLEOTIDE SEQUENCE [LARGE SCALE GENOMIC DNA]</scope>
    <source>
        <strain evidence="10 11">DSM 19436</strain>
    </source>
</reference>
<evidence type="ECO:0000313" key="10">
    <source>
        <dbReference type="EMBL" id="SHG02419.1"/>
    </source>
</evidence>
<dbReference type="GO" id="GO:0005886">
    <property type="term" value="C:plasma membrane"/>
    <property type="evidence" value="ECO:0007669"/>
    <property type="project" value="UniProtKB-SubCell"/>
</dbReference>
<feature type="transmembrane region" description="Helical" evidence="7">
    <location>
        <begin position="146"/>
        <end position="164"/>
    </location>
</feature>
<evidence type="ECO:0000259" key="8">
    <source>
        <dbReference type="Pfam" id="PF04039"/>
    </source>
</evidence>
<feature type="transmembrane region" description="Helical" evidence="7">
    <location>
        <begin position="217"/>
        <end position="234"/>
    </location>
</feature>
<feature type="domain" description="Na+/H+ antiporter MnhB subunit-related protein" evidence="8">
    <location>
        <begin position="188"/>
        <end position="300"/>
    </location>
</feature>
<dbReference type="Pfam" id="PF04039">
    <property type="entry name" value="MnhB"/>
    <property type="match status" value="1"/>
</dbReference>
<evidence type="ECO:0000256" key="2">
    <source>
        <dbReference type="ARBA" id="ARBA00009425"/>
    </source>
</evidence>
<dbReference type="InterPro" id="IPR007182">
    <property type="entry name" value="MnhB"/>
</dbReference>
<proteinExistence type="inferred from homology"/>
<keyword evidence="3" id="KW-1003">Cell membrane</keyword>
<keyword evidence="6 7" id="KW-0472">Membrane</keyword>
<evidence type="ECO:0000313" key="11">
    <source>
        <dbReference type="Proteomes" id="UP000184485"/>
    </source>
</evidence>
<feature type="transmembrane region" description="Helical" evidence="7">
    <location>
        <begin position="54"/>
        <end position="74"/>
    </location>
</feature>
<feature type="transmembrane region" description="Helical" evidence="7">
    <location>
        <begin position="185"/>
        <end position="205"/>
    </location>
</feature>
<evidence type="ECO:0000256" key="3">
    <source>
        <dbReference type="ARBA" id="ARBA00022475"/>
    </source>
</evidence>
<feature type="domain" description="MrpA C-terminal/MbhD" evidence="9">
    <location>
        <begin position="12"/>
        <end position="76"/>
    </location>
</feature>
<evidence type="ECO:0000256" key="7">
    <source>
        <dbReference type="SAM" id="Phobius"/>
    </source>
</evidence>
<accession>A0A1M5GFE2</accession>
<evidence type="ECO:0000259" key="9">
    <source>
        <dbReference type="Pfam" id="PF13244"/>
    </source>
</evidence>
<dbReference type="PANTHER" id="PTHR33932:SF4">
    <property type="entry name" value="NA(+)_H(+) ANTIPORTER SUBUNIT B"/>
    <property type="match status" value="1"/>
</dbReference>
<evidence type="ECO:0000256" key="6">
    <source>
        <dbReference type="ARBA" id="ARBA00023136"/>
    </source>
</evidence>
<keyword evidence="5 7" id="KW-1133">Transmembrane helix</keyword>
<dbReference type="EMBL" id="FQUP01000003">
    <property type="protein sequence ID" value="SHG02419.1"/>
    <property type="molecule type" value="Genomic_DNA"/>
</dbReference>
<feature type="transmembrane region" description="Helical" evidence="7">
    <location>
        <begin position="29"/>
        <end position="48"/>
    </location>
</feature>
<dbReference type="AlphaFoldDB" id="A0A1M5GFE2"/>
<evidence type="ECO:0000256" key="5">
    <source>
        <dbReference type="ARBA" id="ARBA00022989"/>
    </source>
</evidence>
<feature type="transmembrane region" description="Helical" evidence="7">
    <location>
        <begin position="6"/>
        <end position="22"/>
    </location>
</feature>
<dbReference type="STRING" id="1122133.SAMN02745157_3387"/>
<organism evidence="10 11">
    <name type="scientific">Kaistia soli DSM 19436</name>
    <dbReference type="NCBI Taxonomy" id="1122133"/>
    <lineage>
        <taxon>Bacteria</taxon>
        <taxon>Pseudomonadati</taxon>
        <taxon>Pseudomonadota</taxon>
        <taxon>Alphaproteobacteria</taxon>
        <taxon>Hyphomicrobiales</taxon>
        <taxon>Kaistiaceae</taxon>
        <taxon>Kaistia</taxon>
    </lineage>
</organism>
<feature type="transmembrane region" description="Helical" evidence="7">
    <location>
        <begin position="279"/>
        <end position="301"/>
    </location>
</feature>
<dbReference type="InterPro" id="IPR050622">
    <property type="entry name" value="CPA3_antiporter_subunitB"/>
</dbReference>
<keyword evidence="11" id="KW-1185">Reference proteome</keyword>
<dbReference type="Proteomes" id="UP000184485">
    <property type="component" value="Unassembled WGS sequence"/>
</dbReference>
<comment type="similarity">
    <text evidence="2">Belongs to the CPA3 antiporters (TC 2.A.63) subunit B family.</text>
</comment>
<dbReference type="Pfam" id="PF13244">
    <property type="entry name" value="MbhD"/>
    <property type="match status" value="1"/>
</dbReference>
<protein>
    <submittedName>
        <fullName evidence="10">Uncharacterized MnhB-related membrane protein</fullName>
    </submittedName>
</protein>
<evidence type="ECO:0000256" key="4">
    <source>
        <dbReference type="ARBA" id="ARBA00022692"/>
    </source>
</evidence>